<organism evidence="2 3">
    <name type="scientific">Zasmidium cellare</name>
    <name type="common">Wine cellar mold</name>
    <name type="synonym">Racodium cellare</name>
    <dbReference type="NCBI Taxonomy" id="395010"/>
    <lineage>
        <taxon>Eukaryota</taxon>
        <taxon>Fungi</taxon>
        <taxon>Dikarya</taxon>
        <taxon>Ascomycota</taxon>
        <taxon>Pezizomycotina</taxon>
        <taxon>Dothideomycetes</taxon>
        <taxon>Dothideomycetidae</taxon>
        <taxon>Mycosphaerellales</taxon>
        <taxon>Mycosphaerellaceae</taxon>
        <taxon>Zasmidium</taxon>
    </lineage>
</organism>
<feature type="region of interest" description="Disordered" evidence="1">
    <location>
        <begin position="204"/>
        <end position="242"/>
    </location>
</feature>
<keyword evidence="3" id="KW-1185">Reference proteome</keyword>
<reference evidence="2 3" key="1">
    <citation type="journal article" date="2023" name="G3 (Bethesda)">
        <title>A chromosome-level genome assembly of Zasmidium syzygii isolated from banana leaves.</title>
        <authorList>
            <person name="van Westerhoven A.C."/>
            <person name="Mehrabi R."/>
            <person name="Talebi R."/>
            <person name="Steentjes M.B.F."/>
            <person name="Corcolon B."/>
            <person name="Chong P.A."/>
            <person name="Kema G.H.J."/>
            <person name="Seidl M.F."/>
        </authorList>
    </citation>
    <scope>NUCLEOTIDE SEQUENCE [LARGE SCALE GENOMIC DNA]</scope>
    <source>
        <strain evidence="2 3">P124</strain>
    </source>
</reference>
<evidence type="ECO:0000256" key="1">
    <source>
        <dbReference type="SAM" id="MobiDB-lite"/>
    </source>
</evidence>
<name>A0ABR0E460_ZASCE</name>
<proteinExistence type="predicted"/>
<protein>
    <submittedName>
        <fullName evidence="2">Uncharacterized protein</fullName>
    </submittedName>
</protein>
<accession>A0ABR0E460</accession>
<gene>
    <name evidence="2" type="ORF">PRZ48_012197</name>
</gene>
<dbReference type="Proteomes" id="UP001305779">
    <property type="component" value="Unassembled WGS sequence"/>
</dbReference>
<feature type="region of interest" description="Disordered" evidence="1">
    <location>
        <begin position="138"/>
        <end position="188"/>
    </location>
</feature>
<evidence type="ECO:0000313" key="2">
    <source>
        <dbReference type="EMBL" id="KAK4496217.1"/>
    </source>
</evidence>
<comment type="caution">
    <text evidence="2">The sequence shown here is derived from an EMBL/GenBank/DDBJ whole genome shotgun (WGS) entry which is preliminary data.</text>
</comment>
<evidence type="ECO:0000313" key="3">
    <source>
        <dbReference type="Proteomes" id="UP001305779"/>
    </source>
</evidence>
<sequence length="505" mass="56103">MDTDLLEDLKLQRRQCFHANRAAFASLLEHIKSYGLPTDNAEQQDACIDSFLKSHPIRQAKRESAVKRGYSFGDYHTLKTFKKFLNDFIISHGQHRQPSRACIAYLFAKKDAAIHASFLRKCRQARKEEQGAVVLADAETSKAAESGSSYSEMSPDTLDNMVPPDRRPATAQGIAASEHHDSHDQGRDNSAFFTVASTVSSTINEVTDPDVGHPFCSSSQGQTDVRLRMPPAPQPEPRPELLPSNVDRRSVEAVVGAMQRLYTLFTICLSNSWNIQASYPASPSPYLERLYQTVFSRDWRVTIARSQEQHVAENADVLYALTGAALYQSIFQSPSAASEQRSGAMAPLNGAHNASVLPRTEHFATANELAQQLFHALHEHLKCQQLHSILVDAYTTATLQTKLADLFEKASSLKQQANRDTPRLLFKWHLPGESFSFEKMSIDVGHASPSTHDARLYKIAMCFLPSVERDNAQEEDPLYPAVVKVGPLSPPELTAAREGLTEVRA</sequence>
<feature type="compositionally biased region" description="Basic and acidic residues" evidence="1">
    <location>
        <begin position="177"/>
        <end position="187"/>
    </location>
</feature>
<dbReference type="EMBL" id="JAXOVC010000010">
    <property type="protein sequence ID" value="KAK4496217.1"/>
    <property type="molecule type" value="Genomic_DNA"/>
</dbReference>